<dbReference type="Proteomes" id="UP000176087">
    <property type="component" value="Unassembled WGS sequence"/>
</dbReference>
<evidence type="ECO:0000313" key="6">
    <source>
        <dbReference type="EMBL" id="OEU89640.1"/>
    </source>
</evidence>
<evidence type="ECO:0000259" key="5">
    <source>
        <dbReference type="PROSITE" id="PS50893"/>
    </source>
</evidence>
<dbReference type="InterPro" id="IPR003593">
    <property type="entry name" value="AAA+_ATPase"/>
</dbReference>
<comment type="caution">
    <text evidence="6">The sequence shown here is derived from an EMBL/GenBank/DDBJ whole genome shotgun (WGS) entry which is preliminary data.</text>
</comment>
<keyword evidence="2" id="KW-0547">Nucleotide-binding</keyword>
<protein>
    <submittedName>
        <fullName evidence="6">Histidinol phosphatase</fullName>
    </submittedName>
</protein>
<evidence type="ECO:0000256" key="1">
    <source>
        <dbReference type="ARBA" id="ARBA00022448"/>
    </source>
</evidence>
<accession>A0A1E7JN17</accession>
<dbReference type="PANTHER" id="PTHR42794">
    <property type="entry name" value="HEMIN IMPORT ATP-BINDING PROTEIN HMUV"/>
    <property type="match status" value="1"/>
</dbReference>
<organism evidence="6 7">
    <name type="scientific">Streptomyces abyssalis</name>
    <dbReference type="NCBI Taxonomy" id="933944"/>
    <lineage>
        <taxon>Bacteria</taxon>
        <taxon>Bacillati</taxon>
        <taxon>Actinomycetota</taxon>
        <taxon>Actinomycetes</taxon>
        <taxon>Kitasatosporales</taxon>
        <taxon>Streptomycetaceae</taxon>
        <taxon>Streptomyces</taxon>
    </lineage>
</organism>
<dbReference type="STRING" id="933944.AN215_07865"/>
<dbReference type="AlphaFoldDB" id="A0A1E7JN17"/>
<keyword evidence="7" id="KW-1185">Reference proteome</keyword>
<dbReference type="Pfam" id="PF00005">
    <property type="entry name" value="ABC_tran"/>
    <property type="match status" value="1"/>
</dbReference>
<dbReference type="EMBL" id="LJGT01000038">
    <property type="protein sequence ID" value="OEU89640.1"/>
    <property type="molecule type" value="Genomic_DNA"/>
</dbReference>
<dbReference type="CDD" id="cd03214">
    <property type="entry name" value="ABC_Iron-Siderophores_B12_Hemin"/>
    <property type="match status" value="1"/>
</dbReference>
<feature type="domain" description="ABC transporter" evidence="5">
    <location>
        <begin position="3"/>
        <end position="235"/>
    </location>
</feature>
<evidence type="ECO:0000256" key="2">
    <source>
        <dbReference type="ARBA" id="ARBA00022741"/>
    </source>
</evidence>
<dbReference type="SMART" id="SM00382">
    <property type="entry name" value="AAA"/>
    <property type="match status" value="1"/>
</dbReference>
<sequence length="264" mass="28484">MRIDVAQVGWTVRNKTIIEGVDFTVTSGETVGLIGPNGSGKSSLLRCAAGLLKPTHGAVRYDGHDIRVFGPRGIAQHIAFVGQTSHTAGELRVADVVALGRTPFRDRWRGLNSTDRLIIDAALAHMGLTGLATRTWRTLSGGEQQRTHVARALAQQPWGILLDEPLNHLDIRYQLELMEMLAATDQTVLVAVHDLALAARFCDRLILLNQGKVTAEGIPHDVLTAENLRNVFGTETEITRDSGGRLTISHRGVAPGPESSSTPG</sequence>
<dbReference type="OrthoDB" id="4318785at2"/>
<keyword evidence="1" id="KW-0813">Transport</keyword>
<keyword evidence="3" id="KW-0067">ATP-binding</keyword>
<name>A0A1E7JN17_9ACTN</name>
<proteinExistence type="predicted"/>
<dbReference type="InterPro" id="IPR027417">
    <property type="entry name" value="P-loop_NTPase"/>
</dbReference>
<dbReference type="RefSeq" id="WP_070013308.1">
    <property type="nucleotide sequence ID" value="NZ_LJGS01000044.1"/>
</dbReference>
<dbReference type="SUPFAM" id="SSF52540">
    <property type="entry name" value="P-loop containing nucleoside triphosphate hydrolases"/>
    <property type="match status" value="1"/>
</dbReference>
<dbReference type="PANTHER" id="PTHR42794:SF2">
    <property type="entry name" value="ABC TRANSPORTER ATP-BINDING PROTEIN"/>
    <property type="match status" value="1"/>
</dbReference>
<dbReference type="Gene3D" id="3.40.50.300">
    <property type="entry name" value="P-loop containing nucleotide triphosphate hydrolases"/>
    <property type="match status" value="1"/>
</dbReference>
<dbReference type="GO" id="GO:0005524">
    <property type="term" value="F:ATP binding"/>
    <property type="evidence" value="ECO:0007669"/>
    <property type="project" value="UniProtKB-KW"/>
</dbReference>
<evidence type="ECO:0000256" key="4">
    <source>
        <dbReference type="SAM" id="MobiDB-lite"/>
    </source>
</evidence>
<dbReference type="PROSITE" id="PS50893">
    <property type="entry name" value="ABC_TRANSPORTER_2"/>
    <property type="match status" value="1"/>
</dbReference>
<dbReference type="PATRIC" id="fig|933944.5.peg.780"/>
<dbReference type="GO" id="GO:0016887">
    <property type="term" value="F:ATP hydrolysis activity"/>
    <property type="evidence" value="ECO:0007669"/>
    <property type="project" value="InterPro"/>
</dbReference>
<feature type="region of interest" description="Disordered" evidence="4">
    <location>
        <begin position="243"/>
        <end position="264"/>
    </location>
</feature>
<evidence type="ECO:0000256" key="3">
    <source>
        <dbReference type="ARBA" id="ARBA00022840"/>
    </source>
</evidence>
<gene>
    <name evidence="6" type="ORF">AN215_07865</name>
</gene>
<reference evidence="6 7" key="1">
    <citation type="journal article" date="2016" name="Front. Microbiol.">
        <title>Comparative Genomics Analysis of Streptomyces Species Reveals Their Adaptation to the Marine Environment and Their Diversity at the Genomic Level.</title>
        <authorList>
            <person name="Tian X."/>
            <person name="Zhang Z."/>
            <person name="Yang T."/>
            <person name="Chen M."/>
            <person name="Li J."/>
            <person name="Chen F."/>
            <person name="Yang J."/>
            <person name="Li W."/>
            <person name="Zhang B."/>
            <person name="Zhang Z."/>
            <person name="Wu J."/>
            <person name="Zhang C."/>
            <person name="Long L."/>
            <person name="Xiao J."/>
        </authorList>
    </citation>
    <scope>NUCLEOTIDE SEQUENCE [LARGE SCALE GENOMIC DNA]</scope>
    <source>
        <strain evidence="6 7">SCSIO 10390</strain>
    </source>
</reference>
<dbReference type="InterPro" id="IPR003439">
    <property type="entry name" value="ABC_transporter-like_ATP-bd"/>
</dbReference>
<evidence type="ECO:0000313" key="7">
    <source>
        <dbReference type="Proteomes" id="UP000176087"/>
    </source>
</evidence>
<dbReference type="FunFam" id="3.40.50.300:FF:000134">
    <property type="entry name" value="Iron-enterobactin ABC transporter ATP-binding protein"/>
    <property type="match status" value="1"/>
</dbReference>